<evidence type="ECO:0000313" key="4">
    <source>
        <dbReference type="Proteomes" id="UP000799779"/>
    </source>
</evidence>
<evidence type="ECO:0000256" key="2">
    <source>
        <dbReference type="SAM" id="MobiDB-lite"/>
    </source>
</evidence>
<gene>
    <name evidence="3" type="ORF">P154DRAFT_448714</name>
</gene>
<sequence>MDTLPQDDNLKWFGEEGFAGFPGFPRRLPQDTAEYAVFIIDSRLSQVHTRERLQAFQRALAGLERRFLRDYIWQRGAVGLDLCREHGRWLLKGATNYGDSVADEWLIVFLLRELSSEFPDAWVRIYDTDGEFLLIEAAKALPRWVTPEVAENRVWINRHRLLVIAPSRSDEEPAPLGLEAALDTLTLTPAAAQHYARVEREAFHRLGRYPAAIAENQHHATLPLPRSVAHMLHAQPSYVAPAIEAFYLRDPAALKLLDPARSGAPLAFAPADFVQVSVRFTKALYAQLQGQRWTPPGPWAHALDELLQHKDHVPSVAAEKAELGLKLAAGMEMLVRHGIYADSKAARELQLLLEDLRSGDDALPTDHEVAAWPQVDDDASWLNIDLADLERELAGKGAPGLAGDGFGDKAAQATLRKMVERFASFIEDDSAGPDGAASADPMDRDNDSDTEKRGWEDPEDSDEESRENSAGSDSAGDDDDDDDAAADAEFAEYEKAFENFMTLSAAEKAILTDEARELARAEEEDKEEDQEIEKLSKMMEAELFSHGALNRSGDADVSKKSKMTKRPMTASAKGKAKATVGYPPDEGSDVEEILDEDYNLVDNMLKAFKSQGGMPGPAGNLMGLMGVQLPEDADDDARPGGSNV</sequence>
<evidence type="ECO:0000256" key="1">
    <source>
        <dbReference type="SAM" id="Coils"/>
    </source>
</evidence>
<feature type="compositionally biased region" description="Acidic residues" evidence="2">
    <location>
        <begin position="475"/>
        <end position="491"/>
    </location>
</feature>
<organism evidence="3 4">
    <name type="scientific">Amniculicola lignicola CBS 123094</name>
    <dbReference type="NCBI Taxonomy" id="1392246"/>
    <lineage>
        <taxon>Eukaryota</taxon>
        <taxon>Fungi</taxon>
        <taxon>Dikarya</taxon>
        <taxon>Ascomycota</taxon>
        <taxon>Pezizomycotina</taxon>
        <taxon>Dothideomycetes</taxon>
        <taxon>Pleosporomycetidae</taxon>
        <taxon>Pleosporales</taxon>
        <taxon>Amniculicolaceae</taxon>
        <taxon>Amniculicola</taxon>
    </lineage>
</organism>
<accession>A0A6A5VYN0</accession>
<feature type="compositionally biased region" description="Basic and acidic residues" evidence="2">
    <location>
        <begin position="441"/>
        <end position="456"/>
    </location>
</feature>
<dbReference type="PANTHER" id="PTHR13060:SF0">
    <property type="entry name" value="PROTEIN ECDYSONELESS HOMOLOG"/>
    <property type="match status" value="1"/>
</dbReference>
<protein>
    <submittedName>
        <fullName evidence="3">SGT1-domain-containing protein</fullName>
    </submittedName>
</protein>
<dbReference type="Proteomes" id="UP000799779">
    <property type="component" value="Unassembled WGS sequence"/>
</dbReference>
<dbReference type="EMBL" id="ML977676">
    <property type="protein sequence ID" value="KAF1994007.1"/>
    <property type="molecule type" value="Genomic_DNA"/>
</dbReference>
<name>A0A6A5VYN0_9PLEO</name>
<dbReference type="InterPro" id="IPR010770">
    <property type="entry name" value="Ecd"/>
</dbReference>
<feature type="coiled-coil region" evidence="1">
    <location>
        <begin position="511"/>
        <end position="538"/>
    </location>
</feature>
<evidence type="ECO:0000313" key="3">
    <source>
        <dbReference type="EMBL" id="KAF1994007.1"/>
    </source>
</evidence>
<dbReference type="PANTHER" id="PTHR13060">
    <property type="entry name" value="SGT1 PROTEIN HSGT1 SUPPRESSOR OF GCR2"/>
    <property type="match status" value="1"/>
</dbReference>
<feature type="region of interest" description="Disordered" evidence="2">
    <location>
        <begin position="426"/>
        <end position="491"/>
    </location>
</feature>
<reference evidence="3" key="1">
    <citation type="journal article" date="2020" name="Stud. Mycol.">
        <title>101 Dothideomycetes genomes: a test case for predicting lifestyles and emergence of pathogens.</title>
        <authorList>
            <person name="Haridas S."/>
            <person name="Albert R."/>
            <person name="Binder M."/>
            <person name="Bloem J."/>
            <person name="Labutti K."/>
            <person name="Salamov A."/>
            <person name="Andreopoulos B."/>
            <person name="Baker S."/>
            <person name="Barry K."/>
            <person name="Bills G."/>
            <person name="Bluhm B."/>
            <person name="Cannon C."/>
            <person name="Castanera R."/>
            <person name="Culley D."/>
            <person name="Daum C."/>
            <person name="Ezra D."/>
            <person name="Gonzalez J."/>
            <person name="Henrissat B."/>
            <person name="Kuo A."/>
            <person name="Liang C."/>
            <person name="Lipzen A."/>
            <person name="Lutzoni F."/>
            <person name="Magnuson J."/>
            <person name="Mondo S."/>
            <person name="Nolan M."/>
            <person name="Ohm R."/>
            <person name="Pangilinan J."/>
            <person name="Park H.-J."/>
            <person name="Ramirez L."/>
            <person name="Alfaro M."/>
            <person name="Sun H."/>
            <person name="Tritt A."/>
            <person name="Yoshinaga Y."/>
            <person name="Zwiers L.-H."/>
            <person name="Turgeon B."/>
            <person name="Goodwin S."/>
            <person name="Spatafora J."/>
            <person name="Crous P."/>
            <person name="Grigoriev I."/>
        </authorList>
    </citation>
    <scope>NUCLEOTIDE SEQUENCE</scope>
    <source>
        <strain evidence="3">CBS 123094</strain>
    </source>
</reference>
<dbReference type="GO" id="GO:0005634">
    <property type="term" value="C:nucleus"/>
    <property type="evidence" value="ECO:0007669"/>
    <property type="project" value="TreeGrafter"/>
</dbReference>
<dbReference type="Pfam" id="PF07093">
    <property type="entry name" value="SGT1"/>
    <property type="match status" value="1"/>
</dbReference>
<keyword evidence="4" id="KW-1185">Reference proteome</keyword>
<proteinExistence type="predicted"/>
<keyword evidence="1" id="KW-0175">Coiled coil</keyword>
<dbReference type="OrthoDB" id="27237at2759"/>
<feature type="region of interest" description="Disordered" evidence="2">
    <location>
        <begin position="545"/>
        <end position="589"/>
    </location>
</feature>
<dbReference type="AlphaFoldDB" id="A0A6A5VYN0"/>